<gene>
    <name evidence="6" type="ORF">EP51_24370</name>
</gene>
<dbReference type="Proteomes" id="UP000028488">
    <property type="component" value="Chromosome"/>
</dbReference>
<dbReference type="PANTHER" id="PTHR43557:SF2">
    <property type="entry name" value="RIESKE DOMAIN-CONTAINING PROTEIN-RELATED"/>
    <property type="match status" value="1"/>
</dbReference>
<dbReference type="InterPro" id="IPR016156">
    <property type="entry name" value="FAD/NAD-linked_Rdtase_dimer_sf"/>
</dbReference>
<dbReference type="Gene3D" id="3.50.50.60">
    <property type="entry name" value="FAD/NAD(P)-binding domain"/>
    <property type="match status" value="2"/>
</dbReference>
<evidence type="ECO:0000313" key="6">
    <source>
        <dbReference type="EMBL" id="AII07615.1"/>
    </source>
</evidence>
<dbReference type="Pfam" id="PF07992">
    <property type="entry name" value="Pyr_redox_2"/>
    <property type="match status" value="1"/>
</dbReference>
<accession>A0A076ENE4</accession>
<dbReference type="AlphaFoldDB" id="A0A076ENE4"/>
<dbReference type="SUPFAM" id="SSF51905">
    <property type="entry name" value="FAD/NAD(P)-binding domain"/>
    <property type="match status" value="2"/>
</dbReference>
<dbReference type="EMBL" id="CP008947">
    <property type="protein sequence ID" value="AII07615.1"/>
    <property type="molecule type" value="Genomic_DNA"/>
</dbReference>
<feature type="domain" description="FAD/NAD(P)-binding" evidence="5">
    <location>
        <begin position="4"/>
        <end position="300"/>
    </location>
</feature>
<keyword evidence="2" id="KW-0285">Flavoprotein</keyword>
<dbReference type="eggNOG" id="COG0446">
    <property type="taxonomic scope" value="Bacteria"/>
</dbReference>
<dbReference type="PRINTS" id="PR00368">
    <property type="entry name" value="FADPNR"/>
</dbReference>
<evidence type="ECO:0000259" key="5">
    <source>
        <dbReference type="Pfam" id="PF07992"/>
    </source>
</evidence>
<dbReference type="PANTHER" id="PTHR43557">
    <property type="entry name" value="APOPTOSIS-INDUCING FACTOR 1"/>
    <property type="match status" value="1"/>
</dbReference>
<proteinExistence type="predicted"/>
<evidence type="ECO:0000256" key="4">
    <source>
        <dbReference type="ARBA" id="ARBA00023002"/>
    </source>
</evidence>
<dbReference type="Gene3D" id="3.30.390.30">
    <property type="match status" value="1"/>
</dbReference>
<evidence type="ECO:0000313" key="7">
    <source>
        <dbReference type="Proteomes" id="UP000028488"/>
    </source>
</evidence>
<evidence type="ECO:0000256" key="2">
    <source>
        <dbReference type="ARBA" id="ARBA00022630"/>
    </source>
</evidence>
<dbReference type="RefSeq" id="WP_128640612.1">
    <property type="nucleotide sequence ID" value="NZ_CP008947.1"/>
</dbReference>
<comment type="cofactor">
    <cofactor evidence="1">
        <name>FAD</name>
        <dbReference type="ChEBI" id="CHEBI:57692"/>
    </cofactor>
</comment>
<dbReference type="InterPro" id="IPR050446">
    <property type="entry name" value="FAD-oxidoreductase/Apoptosis"/>
</dbReference>
<reference evidence="6 7" key="1">
    <citation type="submission" date="2014-07" db="EMBL/GenBank/DDBJ databases">
        <title>Genome Sequence of Rhodococcus opacus Strain R7, a Biodegrader of Mono- and Polycyclic Aromatic Hydrocarbons.</title>
        <authorList>
            <person name="Di Gennaro P."/>
            <person name="Zampolli J."/>
            <person name="Presti I."/>
            <person name="Cappelletti M."/>
            <person name="D'Ursi P."/>
            <person name="Orro A."/>
            <person name="Mezzelani A."/>
            <person name="Milanesi L."/>
        </authorList>
    </citation>
    <scope>NUCLEOTIDE SEQUENCE [LARGE SCALE GENOMIC DNA]</scope>
    <source>
        <strain evidence="6 7">R7</strain>
    </source>
</reference>
<keyword evidence="4" id="KW-0560">Oxidoreductase</keyword>
<dbReference type="InterPro" id="IPR023753">
    <property type="entry name" value="FAD/NAD-binding_dom"/>
</dbReference>
<protein>
    <recommendedName>
        <fullName evidence="5">FAD/NAD(P)-binding domain-containing protein</fullName>
    </recommendedName>
</protein>
<evidence type="ECO:0000256" key="1">
    <source>
        <dbReference type="ARBA" id="ARBA00001974"/>
    </source>
</evidence>
<evidence type="ECO:0000256" key="3">
    <source>
        <dbReference type="ARBA" id="ARBA00022827"/>
    </source>
</evidence>
<name>A0A076ENE4_RHOOP</name>
<dbReference type="GO" id="GO:0005737">
    <property type="term" value="C:cytoplasm"/>
    <property type="evidence" value="ECO:0007669"/>
    <property type="project" value="TreeGrafter"/>
</dbReference>
<dbReference type="PRINTS" id="PR00411">
    <property type="entry name" value="PNDRDTASEI"/>
</dbReference>
<dbReference type="InterPro" id="IPR036188">
    <property type="entry name" value="FAD/NAD-bd_sf"/>
</dbReference>
<sequence length="422" mass="45105">MPSHVVIVGGSMGGLRAAEQLIANKFDGIITIVGDEQHMPYNRPPLSKDVLAAERDEQNSTLDHWHSSVAFRQRKSIADVQWKLGTPAVSSDLDSKTVTLADGEVLHYDGLVVATGLRPRRLDLPGPKSGRHVIRTLDDAIGLRGELEPGNRVVVVGGGFIGCETAATARTLGCEVHIVEPLAVPMIRPLGEEFGNALRRVHEAFGVHVHTGVSVERAVASGDDSRRLSAVILSDCTRLDADVLIESVGSHPNVEWLDGNGLDLGNGVLCDNHLRVESRPDVVAVGDIARFPDPATGNIPRRIEHWCIPTDTAKRAAVSLIHHLNGAGEDTTVFSPLPSFWSDQFGLRLQGYGSPGDADHVSVLEGDLSNPIDDDPSALDGTVVGYYRGSQLVGVVMISPAPASARKYRDAVETSRAAVLTS</sequence>
<dbReference type="GO" id="GO:0016651">
    <property type="term" value="F:oxidoreductase activity, acting on NAD(P)H"/>
    <property type="evidence" value="ECO:0007669"/>
    <property type="project" value="TreeGrafter"/>
</dbReference>
<keyword evidence="3" id="KW-0274">FAD</keyword>
<dbReference type="SUPFAM" id="SSF55424">
    <property type="entry name" value="FAD/NAD-linked reductases, dimerisation (C-terminal) domain"/>
    <property type="match status" value="1"/>
</dbReference>
<organism evidence="6 7">
    <name type="scientific">Rhodococcus opacus</name>
    <name type="common">Nocardia opaca</name>
    <dbReference type="NCBI Taxonomy" id="37919"/>
    <lineage>
        <taxon>Bacteria</taxon>
        <taxon>Bacillati</taxon>
        <taxon>Actinomycetota</taxon>
        <taxon>Actinomycetes</taxon>
        <taxon>Mycobacteriales</taxon>
        <taxon>Nocardiaceae</taxon>
        <taxon>Rhodococcus</taxon>
    </lineage>
</organism>